<dbReference type="EMBL" id="HBIZ01059493">
    <property type="protein sequence ID" value="CAE0784532.1"/>
    <property type="molecule type" value="Transcribed_RNA"/>
</dbReference>
<gene>
    <name evidence="1" type="ORF">PCAR00345_LOCUS37239</name>
</gene>
<dbReference type="AlphaFoldDB" id="A0A7S4C2Q3"/>
<accession>A0A7S4C2Q3</accession>
<proteinExistence type="predicted"/>
<protein>
    <submittedName>
        <fullName evidence="1">Uncharacterized protein</fullName>
    </submittedName>
</protein>
<sequence length="164" mass="18383">MSTTQLPWVETVVRLAKEDDNGQYYVEDDAAVLRLDSKTLSIMSGEVQARAYVHFPLRSIKLGITTTKIMLVPRNRGPCWVCEFSLPSGANDCLRAIRGSSVSVDVQVVGNDLAATEAVQREEYTEKDLEQAAESAHFRDMVRMMVKMLRDRERLGLAPLVHAE</sequence>
<reference evidence="1" key="1">
    <citation type="submission" date="2021-01" db="EMBL/GenBank/DDBJ databases">
        <authorList>
            <person name="Corre E."/>
            <person name="Pelletier E."/>
            <person name="Niang G."/>
            <person name="Scheremetjew M."/>
            <person name="Finn R."/>
            <person name="Kale V."/>
            <person name="Holt S."/>
            <person name="Cochrane G."/>
            <person name="Meng A."/>
            <person name="Brown T."/>
            <person name="Cohen L."/>
        </authorList>
    </citation>
    <scope>NUCLEOTIDE SEQUENCE</scope>
    <source>
        <strain evidence="1">CCMP645</strain>
    </source>
</reference>
<name>A0A7S4C2Q3_CHRCT</name>
<organism evidence="1">
    <name type="scientific">Chrysotila carterae</name>
    <name type="common">Marine alga</name>
    <name type="synonym">Syracosphaera carterae</name>
    <dbReference type="NCBI Taxonomy" id="13221"/>
    <lineage>
        <taxon>Eukaryota</taxon>
        <taxon>Haptista</taxon>
        <taxon>Haptophyta</taxon>
        <taxon>Prymnesiophyceae</taxon>
        <taxon>Isochrysidales</taxon>
        <taxon>Isochrysidaceae</taxon>
        <taxon>Chrysotila</taxon>
    </lineage>
</organism>
<evidence type="ECO:0000313" key="1">
    <source>
        <dbReference type="EMBL" id="CAE0784532.1"/>
    </source>
</evidence>